<evidence type="ECO:0000256" key="4">
    <source>
        <dbReference type="ARBA" id="ARBA00022692"/>
    </source>
</evidence>
<dbReference type="InterPro" id="IPR020846">
    <property type="entry name" value="MFS_dom"/>
</dbReference>
<feature type="transmembrane region" description="Helical" evidence="8">
    <location>
        <begin position="163"/>
        <end position="187"/>
    </location>
</feature>
<name>A0ABP8C5E6_9ACTN</name>
<feature type="transmembrane region" description="Helical" evidence="8">
    <location>
        <begin position="127"/>
        <end position="151"/>
    </location>
</feature>
<sequence length="432" mass="43634">MSTSGPARKDPAPKGPAPKDGGEAEPPTVFGGPHGRALLTLATGVLLLWATMMSVFPALPDIAPAIGVSAGTLGLVFAGSAVLMTALSVPAGVLSDRYGRRPLVLSGLAVSTVGLVLTAAAGHSAGVFVGGWIVFGFGRGLFLSPAFTVPADLFPPQLRGRAIGVLAGAIGIGSVVGYVGGGVLLAAGSWRTILVVDAVLIATATALTTALLRESIRERLQTRLTVATVQTFGWFRHRVVLLSGVVAGAAFAVGVAATFLVPFSLTALDASPFLLAAVFVPYEVVASVGTVVTGRVSDAVGRKPPMLAVIGLLAVALAALPLLGVSVWSIAVIYSFVGLAEGPVVSLATTMVSDEVIRLDPRRLGSALGASRLVTGIGPILGPVAGGLLVQHASAGTRFWVLAAVTAGTLALGLPLRETHRPRRAQAAEVTA</sequence>
<evidence type="ECO:0000256" key="8">
    <source>
        <dbReference type="SAM" id="Phobius"/>
    </source>
</evidence>
<dbReference type="InterPro" id="IPR050171">
    <property type="entry name" value="MFS_Transporters"/>
</dbReference>
<dbReference type="Pfam" id="PF07690">
    <property type="entry name" value="MFS_1"/>
    <property type="match status" value="1"/>
</dbReference>
<gene>
    <name evidence="10" type="ORF">GCM10022254_36290</name>
</gene>
<protein>
    <recommendedName>
        <fullName evidence="9">Major facilitator superfamily (MFS) profile domain-containing protein</fullName>
    </recommendedName>
</protein>
<evidence type="ECO:0000259" key="9">
    <source>
        <dbReference type="PROSITE" id="PS50850"/>
    </source>
</evidence>
<organism evidence="10 11">
    <name type="scientific">Actinomadura meridiana</name>
    <dbReference type="NCBI Taxonomy" id="559626"/>
    <lineage>
        <taxon>Bacteria</taxon>
        <taxon>Bacillati</taxon>
        <taxon>Actinomycetota</taxon>
        <taxon>Actinomycetes</taxon>
        <taxon>Streptosporangiales</taxon>
        <taxon>Thermomonosporaceae</taxon>
        <taxon>Actinomadura</taxon>
    </lineage>
</organism>
<evidence type="ECO:0000256" key="7">
    <source>
        <dbReference type="SAM" id="MobiDB-lite"/>
    </source>
</evidence>
<feature type="transmembrane region" description="Helical" evidence="8">
    <location>
        <begin position="399"/>
        <end position="416"/>
    </location>
</feature>
<dbReference type="InterPro" id="IPR036259">
    <property type="entry name" value="MFS_trans_sf"/>
</dbReference>
<dbReference type="PROSITE" id="PS50850">
    <property type="entry name" value="MFS"/>
    <property type="match status" value="1"/>
</dbReference>
<feature type="transmembrane region" description="Helical" evidence="8">
    <location>
        <begin position="331"/>
        <end position="352"/>
    </location>
</feature>
<evidence type="ECO:0000256" key="3">
    <source>
        <dbReference type="ARBA" id="ARBA00022475"/>
    </source>
</evidence>
<dbReference type="Gene3D" id="1.20.1720.10">
    <property type="entry name" value="Multidrug resistance protein D"/>
    <property type="match status" value="1"/>
</dbReference>
<dbReference type="InterPro" id="IPR011701">
    <property type="entry name" value="MFS"/>
</dbReference>
<keyword evidence="11" id="KW-1185">Reference proteome</keyword>
<feature type="transmembrane region" description="Helical" evidence="8">
    <location>
        <begin position="65"/>
        <end position="91"/>
    </location>
</feature>
<dbReference type="PROSITE" id="PS00216">
    <property type="entry name" value="SUGAR_TRANSPORT_1"/>
    <property type="match status" value="2"/>
</dbReference>
<feature type="region of interest" description="Disordered" evidence="7">
    <location>
        <begin position="1"/>
        <end position="29"/>
    </location>
</feature>
<dbReference type="RefSeq" id="WP_344898040.1">
    <property type="nucleotide sequence ID" value="NZ_BAABAS010000007.1"/>
</dbReference>
<evidence type="ECO:0000256" key="1">
    <source>
        <dbReference type="ARBA" id="ARBA00004651"/>
    </source>
</evidence>
<dbReference type="Gene3D" id="1.20.1250.20">
    <property type="entry name" value="MFS general substrate transporter like domains"/>
    <property type="match status" value="1"/>
</dbReference>
<dbReference type="InterPro" id="IPR005829">
    <property type="entry name" value="Sugar_transporter_CS"/>
</dbReference>
<keyword evidence="4 8" id="KW-0812">Transmembrane</keyword>
<keyword evidence="5 8" id="KW-1133">Transmembrane helix</keyword>
<feature type="transmembrane region" description="Helical" evidence="8">
    <location>
        <begin position="239"/>
        <end position="261"/>
    </location>
</feature>
<dbReference type="PANTHER" id="PTHR23517:SF3">
    <property type="entry name" value="INTEGRAL MEMBRANE TRANSPORT PROTEIN"/>
    <property type="match status" value="1"/>
</dbReference>
<comment type="subcellular location">
    <subcellularLocation>
        <location evidence="1">Cell membrane</location>
        <topology evidence="1">Multi-pass membrane protein</topology>
    </subcellularLocation>
</comment>
<evidence type="ECO:0000313" key="11">
    <source>
        <dbReference type="Proteomes" id="UP001501710"/>
    </source>
</evidence>
<evidence type="ECO:0000256" key="5">
    <source>
        <dbReference type="ARBA" id="ARBA00022989"/>
    </source>
</evidence>
<accession>A0ABP8C5E6</accession>
<comment type="caution">
    <text evidence="10">The sequence shown here is derived from an EMBL/GenBank/DDBJ whole genome shotgun (WGS) entry which is preliminary data.</text>
</comment>
<feature type="transmembrane region" description="Helical" evidence="8">
    <location>
        <begin position="373"/>
        <end position="393"/>
    </location>
</feature>
<proteinExistence type="predicted"/>
<evidence type="ECO:0000256" key="2">
    <source>
        <dbReference type="ARBA" id="ARBA00022448"/>
    </source>
</evidence>
<evidence type="ECO:0000256" key="6">
    <source>
        <dbReference type="ARBA" id="ARBA00023136"/>
    </source>
</evidence>
<feature type="transmembrane region" description="Helical" evidence="8">
    <location>
        <begin position="103"/>
        <end position="121"/>
    </location>
</feature>
<feature type="transmembrane region" description="Helical" evidence="8">
    <location>
        <begin position="306"/>
        <end position="325"/>
    </location>
</feature>
<feature type="transmembrane region" description="Helical" evidence="8">
    <location>
        <begin position="37"/>
        <end position="59"/>
    </location>
</feature>
<evidence type="ECO:0000313" key="10">
    <source>
        <dbReference type="EMBL" id="GAA4233564.1"/>
    </source>
</evidence>
<feature type="transmembrane region" description="Helical" evidence="8">
    <location>
        <begin position="193"/>
        <end position="212"/>
    </location>
</feature>
<keyword evidence="3" id="KW-1003">Cell membrane</keyword>
<dbReference type="Proteomes" id="UP001501710">
    <property type="component" value="Unassembled WGS sequence"/>
</dbReference>
<keyword evidence="2" id="KW-0813">Transport</keyword>
<reference evidence="11" key="1">
    <citation type="journal article" date="2019" name="Int. J. Syst. Evol. Microbiol.">
        <title>The Global Catalogue of Microorganisms (GCM) 10K type strain sequencing project: providing services to taxonomists for standard genome sequencing and annotation.</title>
        <authorList>
            <consortium name="The Broad Institute Genomics Platform"/>
            <consortium name="The Broad Institute Genome Sequencing Center for Infectious Disease"/>
            <person name="Wu L."/>
            <person name="Ma J."/>
        </authorList>
    </citation>
    <scope>NUCLEOTIDE SEQUENCE [LARGE SCALE GENOMIC DNA]</scope>
    <source>
        <strain evidence="11">JCM 17440</strain>
    </source>
</reference>
<feature type="transmembrane region" description="Helical" evidence="8">
    <location>
        <begin position="273"/>
        <end position="294"/>
    </location>
</feature>
<keyword evidence="6 8" id="KW-0472">Membrane</keyword>
<feature type="domain" description="Major facilitator superfamily (MFS) profile" evidence="9">
    <location>
        <begin position="37"/>
        <end position="421"/>
    </location>
</feature>
<dbReference type="SUPFAM" id="SSF103473">
    <property type="entry name" value="MFS general substrate transporter"/>
    <property type="match status" value="1"/>
</dbReference>
<dbReference type="PANTHER" id="PTHR23517">
    <property type="entry name" value="RESISTANCE PROTEIN MDTM, PUTATIVE-RELATED-RELATED"/>
    <property type="match status" value="1"/>
</dbReference>
<dbReference type="EMBL" id="BAABAS010000007">
    <property type="protein sequence ID" value="GAA4233564.1"/>
    <property type="molecule type" value="Genomic_DNA"/>
</dbReference>